<dbReference type="Proteomes" id="UP001476798">
    <property type="component" value="Unassembled WGS sequence"/>
</dbReference>
<keyword evidence="3" id="KW-1185">Reference proteome</keyword>
<name>A0ABV0PUM1_9TELE</name>
<accession>A0ABV0PUM1</accession>
<comment type="caution">
    <text evidence="2">The sequence shown here is derived from an EMBL/GenBank/DDBJ whole genome shotgun (WGS) entry which is preliminary data.</text>
</comment>
<reference evidence="2 3" key="1">
    <citation type="submission" date="2021-06" db="EMBL/GenBank/DDBJ databases">
        <authorList>
            <person name="Palmer J.M."/>
        </authorList>
    </citation>
    <scope>NUCLEOTIDE SEQUENCE [LARGE SCALE GENOMIC DNA]</scope>
    <source>
        <strain evidence="2 3">GA_2019</strain>
        <tissue evidence="2">Muscle</tissue>
    </source>
</reference>
<feature type="non-terminal residue" evidence="2">
    <location>
        <position position="1"/>
    </location>
</feature>
<dbReference type="EMBL" id="JAHRIO010090028">
    <property type="protein sequence ID" value="MEQ2187186.1"/>
    <property type="molecule type" value="Genomic_DNA"/>
</dbReference>
<evidence type="ECO:0000256" key="1">
    <source>
        <dbReference type="SAM" id="Coils"/>
    </source>
</evidence>
<evidence type="ECO:0000313" key="2">
    <source>
        <dbReference type="EMBL" id="MEQ2187186.1"/>
    </source>
</evidence>
<evidence type="ECO:0000313" key="3">
    <source>
        <dbReference type="Proteomes" id="UP001476798"/>
    </source>
</evidence>
<proteinExistence type="predicted"/>
<feature type="coiled-coil region" evidence="1">
    <location>
        <begin position="12"/>
        <end position="63"/>
    </location>
</feature>
<organism evidence="2 3">
    <name type="scientific">Goodea atripinnis</name>
    <dbReference type="NCBI Taxonomy" id="208336"/>
    <lineage>
        <taxon>Eukaryota</taxon>
        <taxon>Metazoa</taxon>
        <taxon>Chordata</taxon>
        <taxon>Craniata</taxon>
        <taxon>Vertebrata</taxon>
        <taxon>Euteleostomi</taxon>
        <taxon>Actinopterygii</taxon>
        <taxon>Neopterygii</taxon>
        <taxon>Teleostei</taxon>
        <taxon>Neoteleostei</taxon>
        <taxon>Acanthomorphata</taxon>
        <taxon>Ovalentaria</taxon>
        <taxon>Atherinomorphae</taxon>
        <taxon>Cyprinodontiformes</taxon>
        <taxon>Goodeidae</taxon>
        <taxon>Goodea</taxon>
    </lineage>
</organism>
<gene>
    <name evidence="2" type="ORF">GOODEAATRI_002006</name>
</gene>
<keyword evidence="1" id="KW-0175">Coiled coil</keyword>
<sequence length="102" mass="11789">AHNSEIQLLGEAKRCRAELEQLQVEVQSLEEQEGPSEEPDGEVSKLRRQLLQAYNERKAAEEREHTARHELQWFLFFLPQLTGFHSSKGSNTPIVVEKNHLL</sequence>
<protein>
    <submittedName>
        <fullName evidence="2">Uncharacterized protein</fullName>
    </submittedName>
</protein>